<proteinExistence type="predicted"/>
<accession>A0AC61NIX4</accession>
<reference evidence="1" key="1">
    <citation type="submission" date="2021-08" db="EMBL/GenBank/DDBJ databases">
        <title>Novel anaerobic bacterium isolated from sea squirt in East Sea, Republic of Korea.</title>
        <authorList>
            <person name="Nguyen T.H."/>
            <person name="Li Z."/>
            <person name="Lee Y.-J."/>
            <person name="Ko J."/>
            <person name="Kim S.-G."/>
        </authorList>
    </citation>
    <scope>NUCLEOTIDE SEQUENCE</scope>
    <source>
        <strain evidence="1">KCTC 25031</strain>
    </source>
</reference>
<keyword evidence="2" id="KW-1185">Reference proteome</keyword>
<dbReference type="EMBL" id="CP081303">
    <property type="protein sequence ID" value="QZE15673.1"/>
    <property type="molecule type" value="Genomic_DNA"/>
</dbReference>
<protein>
    <submittedName>
        <fullName evidence="1">RNA polymerase sigma factor</fullName>
    </submittedName>
</protein>
<evidence type="ECO:0000313" key="1">
    <source>
        <dbReference type="EMBL" id="QZE15673.1"/>
    </source>
</evidence>
<sequence>MENILFEKKLIQRKPYLYNFALKLTRSHQKTQDLIQETYFKAWKSRTLYKPQTKFKAWIFTIMRNSFINNYRKNGSHRVLFDTNQYNKLTNDKESNTNMQESILRINEINDKISELKSGVREAFLLYLEGFKYKEISTKLNLPLGTVKSRIFFARKHLSSRIKKH</sequence>
<dbReference type="Proteomes" id="UP000826212">
    <property type="component" value="Chromosome"/>
</dbReference>
<organism evidence="1 2">
    <name type="scientific">Halosquirtibacter laminarini</name>
    <dbReference type="NCBI Taxonomy" id="3374600"/>
    <lineage>
        <taxon>Bacteria</taxon>
        <taxon>Pseudomonadati</taxon>
        <taxon>Bacteroidota</taxon>
        <taxon>Bacteroidia</taxon>
        <taxon>Marinilabiliales</taxon>
        <taxon>Prolixibacteraceae</taxon>
        <taxon>Halosquirtibacter</taxon>
    </lineage>
</organism>
<name>A0AC61NIX4_9BACT</name>
<gene>
    <name evidence="1" type="ORF">K4L44_07530</name>
</gene>
<evidence type="ECO:0000313" key="2">
    <source>
        <dbReference type="Proteomes" id="UP000826212"/>
    </source>
</evidence>